<evidence type="ECO:0000256" key="1">
    <source>
        <dbReference type="PROSITE-ProRule" id="PRU01005"/>
    </source>
</evidence>
<dbReference type="PANTHER" id="PTHR21724">
    <property type="entry name" value="SHKT DOMAIN-CONTAINING PROTEIN"/>
    <property type="match status" value="1"/>
</dbReference>
<evidence type="ECO:0000256" key="3">
    <source>
        <dbReference type="SAM" id="SignalP"/>
    </source>
</evidence>
<feature type="chain" id="PRO_5041237967" description="ShKT domain-containing protein" evidence="3">
    <location>
        <begin position="18"/>
        <end position="308"/>
    </location>
</feature>
<dbReference type="PANTHER" id="PTHR21724:SF94">
    <property type="entry name" value="SHKT DOMAIN-CONTAINING PROTEIN"/>
    <property type="match status" value="1"/>
</dbReference>
<feature type="disulfide bond" evidence="1">
    <location>
        <begin position="219"/>
        <end position="237"/>
    </location>
</feature>
<dbReference type="SMART" id="SM00289">
    <property type="entry name" value="WR1"/>
    <property type="match status" value="3"/>
</dbReference>
<sequence>MNSELIFLFLLASYCHAWWSDECPDKRESLGSCLAGLCPMGSECIENYCCKYKDGFIPSTPSSTTVESSGIEEVDEDKEEVKMTSGEVDEDMPTCKDGTKAIGECLGDYCPHGFQCEDSHCCRPSSTSPPTTSRSSRLTTPTPPATTTEVATEATTTETVTTELVEPEGEEVPDGVCLIDKPIGECLEGQCPSNNECIDSKWCCPVTPEILCKDVFKSCKKQLCDRKGYEDFMTENCGRTCKRCHLQAKATTIAPVNEIDKLARKKKNKRCKNSRTDCDEWASQGFCNSALYSEDQKKAMCGISCKLC</sequence>
<reference evidence="5" key="1">
    <citation type="submission" date="2023-06" db="EMBL/GenBank/DDBJ databases">
        <title>Genomic analysis of the entomopathogenic nematode Steinernema hermaphroditum.</title>
        <authorList>
            <person name="Schwarz E.M."/>
            <person name="Heppert J.K."/>
            <person name="Baniya A."/>
            <person name="Schwartz H.T."/>
            <person name="Tan C.-H."/>
            <person name="Antoshechkin I."/>
            <person name="Sternberg P.W."/>
            <person name="Goodrich-Blair H."/>
            <person name="Dillman A.R."/>
        </authorList>
    </citation>
    <scope>NUCLEOTIDE SEQUENCE</scope>
    <source>
        <strain evidence="5">PS9179</strain>
        <tissue evidence="5">Whole animal</tissue>
    </source>
</reference>
<feature type="signal peptide" evidence="3">
    <location>
        <begin position="1"/>
        <end position="17"/>
    </location>
</feature>
<dbReference type="Pfam" id="PF01549">
    <property type="entry name" value="ShK"/>
    <property type="match status" value="2"/>
</dbReference>
<accession>A0AA39HB80</accession>
<dbReference type="InterPro" id="IPR003582">
    <property type="entry name" value="ShKT_dom"/>
</dbReference>
<feature type="region of interest" description="Disordered" evidence="2">
    <location>
        <begin position="126"/>
        <end position="159"/>
    </location>
</feature>
<keyword evidence="3" id="KW-0732">Signal</keyword>
<dbReference type="InterPro" id="IPR006150">
    <property type="entry name" value="Cys_repeat_1"/>
</dbReference>
<feature type="domain" description="ShKT" evidence="4">
    <location>
        <begin position="271"/>
        <end position="308"/>
    </location>
</feature>
<feature type="domain" description="ShKT" evidence="4">
    <location>
        <begin position="212"/>
        <end position="244"/>
    </location>
</feature>
<evidence type="ECO:0000313" key="5">
    <source>
        <dbReference type="EMBL" id="KAK0402623.1"/>
    </source>
</evidence>
<protein>
    <recommendedName>
        <fullName evidence="4">ShKT domain-containing protein</fullName>
    </recommendedName>
</protein>
<evidence type="ECO:0000256" key="2">
    <source>
        <dbReference type="SAM" id="MobiDB-lite"/>
    </source>
</evidence>
<evidence type="ECO:0000313" key="6">
    <source>
        <dbReference type="Proteomes" id="UP001175271"/>
    </source>
</evidence>
<comment type="caution">
    <text evidence="5">The sequence shown here is derived from an EMBL/GenBank/DDBJ whole genome shotgun (WGS) entry which is preliminary data.</text>
</comment>
<feature type="region of interest" description="Disordered" evidence="2">
    <location>
        <begin position="61"/>
        <end position="93"/>
    </location>
</feature>
<gene>
    <name evidence="5" type="ORF">QR680_016435</name>
</gene>
<evidence type="ECO:0000259" key="4">
    <source>
        <dbReference type="PROSITE" id="PS51670"/>
    </source>
</evidence>
<dbReference type="EMBL" id="JAUCMV010000004">
    <property type="protein sequence ID" value="KAK0402623.1"/>
    <property type="molecule type" value="Genomic_DNA"/>
</dbReference>
<keyword evidence="6" id="KW-1185">Reference proteome</keyword>
<proteinExistence type="predicted"/>
<dbReference type="AlphaFoldDB" id="A0AA39HB80"/>
<name>A0AA39HB80_9BILA</name>
<dbReference type="SMART" id="SM00254">
    <property type="entry name" value="ShKT"/>
    <property type="match status" value="2"/>
</dbReference>
<dbReference type="Proteomes" id="UP001175271">
    <property type="component" value="Unassembled WGS sequence"/>
</dbReference>
<comment type="caution">
    <text evidence="1">Lacks conserved residue(s) required for the propagation of feature annotation.</text>
</comment>
<keyword evidence="1" id="KW-1015">Disulfide bond</keyword>
<dbReference type="PROSITE" id="PS51670">
    <property type="entry name" value="SHKT"/>
    <property type="match status" value="2"/>
</dbReference>
<organism evidence="5 6">
    <name type="scientific">Steinernema hermaphroditum</name>
    <dbReference type="NCBI Taxonomy" id="289476"/>
    <lineage>
        <taxon>Eukaryota</taxon>
        <taxon>Metazoa</taxon>
        <taxon>Ecdysozoa</taxon>
        <taxon>Nematoda</taxon>
        <taxon>Chromadorea</taxon>
        <taxon>Rhabditida</taxon>
        <taxon>Tylenchina</taxon>
        <taxon>Panagrolaimomorpha</taxon>
        <taxon>Strongyloidoidea</taxon>
        <taxon>Steinernematidae</taxon>
        <taxon>Steinernema</taxon>
    </lineage>
</organism>